<dbReference type="PANTHER" id="PTHR47964:SF1">
    <property type="entry name" value="ATP-DEPENDENT DNA HELICASE HOMOLOG RECG, CHLOROPLASTIC"/>
    <property type="match status" value="1"/>
</dbReference>
<dbReference type="SUPFAM" id="SSF52540">
    <property type="entry name" value="P-loop containing nucleoside triphosphate hydrolases"/>
    <property type="match status" value="1"/>
</dbReference>
<evidence type="ECO:0000313" key="8">
    <source>
        <dbReference type="EMBL" id="VAV82808.1"/>
    </source>
</evidence>
<keyword evidence="3 8" id="KW-0547">Nucleotide-binding</keyword>
<keyword evidence="4" id="KW-0238">DNA-binding</keyword>
<dbReference type="InterPro" id="IPR012340">
    <property type="entry name" value="NA-bd_OB-fold"/>
</dbReference>
<evidence type="ECO:0000259" key="7">
    <source>
        <dbReference type="Pfam" id="PF17191"/>
    </source>
</evidence>
<dbReference type="Gene3D" id="2.40.50.140">
    <property type="entry name" value="Nucleic acid-binding proteins"/>
    <property type="match status" value="1"/>
</dbReference>
<feature type="domain" description="DEAD/DEAH-box helicase" evidence="6">
    <location>
        <begin position="273"/>
        <end position="337"/>
    </location>
</feature>
<dbReference type="GO" id="GO:0003677">
    <property type="term" value="F:DNA binding"/>
    <property type="evidence" value="ECO:0007669"/>
    <property type="project" value="UniProtKB-KW"/>
</dbReference>
<dbReference type="InterPro" id="IPR027417">
    <property type="entry name" value="P-loop_NTPase"/>
</dbReference>
<dbReference type="GO" id="GO:0005524">
    <property type="term" value="F:ATP binding"/>
    <property type="evidence" value="ECO:0007669"/>
    <property type="project" value="InterPro"/>
</dbReference>
<dbReference type="InterPro" id="IPR033454">
    <property type="entry name" value="RecG_wedge"/>
</dbReference>
<organism evidence="8">
    <name type="scientific">hydrothermal vent metagenome</name>
    <dbReference type="NCBI Taxonomy" id="652676"/>
    <lineage>
        <taxon>unclassified sequences</taxon>
        <taxon>metagenomes</taxon>
        <taxon>ecological metagenomes</taxon>
    </lineage>
</organism>
<evidence type="ECO:0000256" key="2">
    <source>
        <dbReference type="ARBA" id="ARBA00022801"/>
    </source>
</evidence>
<dbReference type="PANTHER" id="PTHR47964">
    <property type="entry name" value="ATP-DEPENDENT DNA HELICASE HOMOLOG RECG, CHLOROPLASTIC"/>
    <property type="match status" value="1"/>
</dbReference>
<dbReference type="EC" id="3.6.4.12" evidence="8"/>
<dbReference type="Pfam" id="PF00270">
    <property type="entry name" value="DEAD"/>
    <property type="match status" value="1"/>
</dbReference>
<sequence>MNSNFLQTPIDYLKGVGPNRADLLRKELGIHTFQDLINLFPNRYIDRTQYYKINQLQRNSAEVQVIGEIIDIREVAQKRGKRLVAKFKDDTGVMELVWFRGQKWIRESLKLNKPYVIFGKTNWFNGLFSMPHPEMELIEEHEKNLRSAMQAIYPSTEKLSNKGISNRVINKMMQQLFLETKGNFVETLSEKLISELKLASKSEALFNIHFPKNQELLSKAQYRLKFEELFYIQLQLILKNLIHKSKIKGFIFSQVGNYFNTFFKDHLPFELTNAQKRVLKEIRHDLGSNAQMNRLLQGDVGSGKTIVALMSMLIALDNGFQACLMAPTEILSVQHYNGLL</sequence>
<feature type="non-terminal residue" evidence="8">
    <location>
        <position position="340"/>
    </location>
</feature>
<dbReference type="Pfam" id="PF17191">
    <property type="entry name" value="RecG_wedge"/>
    <property type="match status" value="1"/>
</dbReference>
<dbReference type="AlphaFoldDB" id="A0A3B0R4I2"/>
<evidence type="ECO:0000256" key="4">
    <source>
        <dbReference type="ARBA" id="ARBA00023125"/>
    </source>
</evidence>
<keyword evidence="3 8" id="KW-0067">ATP-binding</keyword>
<name>A0A3B0R4I2_9ZZZZ</name>
<gene>
    <name evidence="8" type="ORF">MNBD_BACTEROID02-1214</name>
</gene>
<evidence type="ECO:0000259" key="6">
    <source>
        <dbReference type="Pfam" id="PF00270"/>
    </source>
</evidence>
<dbReference type="SUPFAM" id="SSF50249">
    <property type="entry name" value="Nucleic acid-binding proteins"/>
    <property type="match status" value="1"/>
</dbReference>
<dbReference type="CDD" id="cd04488">
    <property type="entry name" value="RecG_wedge_OBF"/>
    <property type="match status" value="1"/>
</dbReference>
<reference evidence="8" key="1">
    <citation type="submission" date="2018-06" db="EMBL/GenBank/DDBJ databases">
        <authorList>
            <person name="Zhirakovskaya E."/>
        </authorList>
    </citation>
    <scope>NUCLEOTIDE SEQUENCE</scope>
</reference>
<dbReference type="InterPro" id="IPR047112">
    <property type="entry name" value="RecG/Mfd"/>
</dbReference>
<dbReference type="GO" id="GO:0006281">
    <property type="term" value="P:DNA repair"/>
    <property type="evidence" value="ECO:0007669"/>
    <property type="project" value="UniProtKB-KW"/>
</dbReference>
<evidence type="ECO:0000256" key="3">
    <source>
        <dbReference type="ARBA" id="ARBA00022806"/>
    </source>
</evidence>
<dbReference type="GO" id="GO:0016787">
    <property type="term" value="F:hydrolase activity"/>
    <property type="evidence" value="ECO:0007669"/>
    <property type="project" value="UniProtKB-KW"/>
</dbReference>
<dbReference type="GO" id="GO:0003678">
    <property type="term" value="F:DNA helicase activity"/>
    <property type="evidence" value="ECO:0007669"/>
    <property type="project" value="UniProtKB-EC"/>
</dbReference>
<dbReference type="InterPro" id="IPR011545">
    <property type="entry name" value="DEAD/DEAH_box_helicase_dom"/>
</dbReference>
<proteinExistence type="predicted"/>
<evidence type="ECO:0000256" key="5">
    <source>
        <dbReference type="ARBA" id="ARBA00023204"/>
    </source>
</evidence>
<keyword evidence="3 8" id="KW-0347">Helicase</keyword>
<dbReference type="Gene3D" id="3.40.50.300">
    <property type="entry name" value="P-loop containing nucleotide triphosphate hydrolases"/>
    <property type="match status" value="1"/>
</dbReference>
<keyword evidence="5" id="KW-0234">DNA repair</keyword>
<accession>A0A3B0R4I2</accession>
<keyword evidence="1" id="KW-0227">DNA damage</keyword>
<evidence type="ECO:0000256" key="1">
    <source>
        <dbReference type="ARBA" id="ARBA00022763"/>
    </source>
</evidence>
<feature type="domain" description="RecG wedge" evidence="7">
    <location>
        <begin position="9"/>
        <end position="168"/>
    </location>
</feature>
<dbReference type="EMBL" id="UOEB01000039">
    <property type="protein sequence ID" value="VAV82808.1"/>
    <property type="molecule type" value="Genomic_DNA"/>
</dbReference>
<keyword evidence="2 8" id="KW-0378">Hydrolase</keyword>
<protein>
    <submittedName>
        <fullName evidence="8">ATP-dependent DNA helicase RecG</fullName>
        <ecNumber evidence="8">3.6.4.12</ecNumber>
    </submittedName>
</protein>